<keyword evidence="2" id="KW-1185">Reference proteome</keyword>
<evidence type="ECO:0000313" key="2">
    <source>
        <dbReference type="Proteomes" id="UP000289738"/>
    </source>
</evidence>
<name>A0A445DLL0_ARAHY</name>
<reference evidence="1 2" key="1">
    <citation type="submission" date="2019-01" db="EMBL/GenBank/DDBJ databases">
        <title>Sequencing of cultivated peanut Arachis hypogaea provides insights into genome evolution and oil improvement.</title>
        <authorList>
            <person name="Chen X."/>
        </authorList>
    </citation>
    <scope>NUCLEOTIDE SEQUENCE [LARGE SCALE GENOMIC DNA]</scope>
    <source>
        <strain evidence="2">cv. Fuhuasheng</strain>
        <tissue evidence="1">Leaves</tissue>
    </source>
</reference>
<proteinExistence type="predicted"/>
<organism evidence="1 2">
    <name type="scientific">Arachis hypogaea</name>
    <name type="common">Peanut</name>
    <dbReference type="NCBI Taxonomy" id="3818"/>
    <lineage>
        <taxon>Eukaryota</taxon>
        <taxon>Viridiplantae</taxon>
        <taxon>Streptophyta</taxon>
        <taxon>Embryophyta</taxon>
        <taxon>Tracheophyta</taxon>
        <taxon>Spermatophyta</taxon>
        <taxon>Magnoliopsida</taxon>
        <taxon>eudicotyledons</taxon>
        <taxon>Gunneridae</taxon>
        <taxon>Pentapetalae</taxon>
        <taxon>rosids</taxon>
        <taxon>fabids</taxon>
        <taxon>Fabales</taxon>
        <taxon>Fabaceae</taxon>
        <taxon>Papilionoideae</taxon>
        <taxon>50 kb inversion clade</taxon>
        <taxon>dalbergioids sensu lato</taxon>
        <taxon>Dalbergieae</taxon>
        <taxon>Pterocarpus clade</taxon>
        <taxon>Arachis</taxon>
    </lineage>
</organism>
<gene>
    <name evidence="1" type="ORF">Ahy_A03g010204</name>
</gene>
<sequence>MEKKKTVKVKKEI</sequence>
<dbReference type="Proteomes" id="UP000289738">
    <property type="component" value="Chromosome A03"/>
</dbReference>
<dbReference type="EMBL" id="SDMP01000003">
    <property type="protein sequence ID" value="RYR64060.1"/>
    <property type="molecule type" value="Genomic_DNA"/>
</dbReference>
<comment type="caution">
    <text evidence="1">The sequence shown here is derived from an EMBL/GenBank/DDBJ whole genome shotgun (WGS) entry which is preliminary data.</text>
</comment>
<accession>A0A445DLL0</accession>
<protein>
    <submittedName>
        <fullName evidence="1">Uncharacterized protein</fullName>
    </submittedName>
</protein>
<evidence type="ECO:0000313" key="1">
    <source>
        <dbReference type="EMBL" id="RYR64060.1"/>
    </source>
</evidence>